<proteinExistence type="predicted"/>
<protein>
    <submittedName>
        <fullName evidence="2">Acetyltransferase</fullName>
    </submittedName>
</protein>
<evidence type="ECO:0000313" key="3">
    <source>
        <dbReference type="Proteomes" id="UP000076796"/>
    </source>
</evidence>
<dbReference type="PROSITE" id="PS51186">
    <property type="entry name" value="GNAT"/>
    <property type="match status" value="1"/>
</dbReference>
<name>A0A163FXR5_9BACL</name>
<dbReference type="GO" id="GO:0016747">
    <property type="term" value="F:acyltransferase activity, transferring groups other than amino-acyl groups"/>
    <property type="evidence" value="ECO:0007669"/>
    <property type="project" value="InterPro"/>
</dbReference>
<sequence>MSIKRVTEAELAWVNRQYEQIGFMPSKLKNEIIAIVMSQGHYAGVGRLVMLNAHEAEMGGIYILDAFRGQSLAHELVSFLVEESKRQNLKTVYCIPFEELQHFYEKFGFHAFDASASNANPRILEKYHWCLKTYDKNVLLLKLTHDG</sequence>
<dbReference type="Gene3D" id="3.40.630.30">
    <property type="match status" value="1"/>
</dbReference>
<dbReference type="InterPro" id="IPR016181">
    <property type="entry name" value="Acyl_CoA_acyltransferase"/>
</dbReference>
<keyword evidence="3" id="KW-1185">Reference proteome</keyword>
<evidence type="ECO:0000259" key="1">
    <source>
        <dbReference type="PROSITE" id="PS51186"/>
    </source>
</evidence>
<dbReference type="OrthoDB" id="512166at2"/>
<gene>
    <name evidence="2" type="ORF">AWU65_31750</name>
</gene>
<dbReference type="RefSeq" id="WP_063480493.1">
    <property type="nucleotide sequence ID" value="NZ_CP147845.1"/>
</dbReference>
<keyword evidence="2" id="KW-0808">Transferase</keyword>
<comment type="caution">
    <text evidence="2">The sequence shown here is derived from an EMBL/GenBank/DDBJ whole genome shotgun (WGS) entry which is preliminary data.</text>
</comment>
<accession>A0A163FXR5</accession>
<dbReference type="AlphaFoldDB" id="A0A163FXR5"/>
<feature type="domain" description="N-acetyltransferase" evidence="1">
    <location>
        <begin position="1"/>
        <end position="146"/>
    </location>
</feature>
<dbReference type="SUPFAM" id="SSF55729">
    <property type="entry name" value="Acyl-CoA N-acyltransferases (Nat)"/>
    <property type="match status" value="1"/>
</dbReference>
<dbReference type="STRING" id="59843.A3958_03995"/>
<dbReference type="Pfam" id="PF00583">
    <property type="entry name" value="Acetyltransf_1"/>
    <property type="match status" value="1"/>
</dbReference>
<dbReference type="InterPro" id="IPR000182">
    <property type="entry name" value="GNAT_dom"/>
</dbReference>
<dbReference type="EMBL" id="LWMH01000002">
    <property type="protein sequence ID" value="KZS44617.1"/>
    <property type="molecule type" value="Genomic_DNA"/>
</dbReference>
<dbReference type="Proteomes" id="UP000076796">
    <property type="component" value="Unassembled WGS sequence"/>
</dbReference>
<evidence type="ECO:0000313" key="2">
    <source>
        <dbReference type="EMBL" id="KZS44617.1"/>
    </source>
</evidence>
<dbReference type="CDD" id="cd04301">
    <property type="entry name" value="NAT_SF"/>
    <property type="match status" value="1"/>
</dbReference>
<organism evidence="2 3">
    <name type="scientific">Paenibacillus glucanolyticus</name>
    <dbReference type="NCBI Taxonomy" id="59843"/>
    <lineage>
        <taxon>Bacteria</taxon>
        <taxon>Bacillati</taxon>
        <taxon>Bacillota</taxon>
        <taxon>Bacilli</taxon>
        <taxon>Bacillales</taxon>
        <taxon>Paenibacillaceae</taxon>
        <taxon>Paenibacillus</taxon>
    </lineage>
</organism>
<dbReference type="GeneID" id="97553625"/>
<reference evidence="2" key="1">
    <citation type="journal article" date="2016" name="Genome Announc.">
        <title>Draft genomes of two strains of Paenibacillus glucanolyticus with capability to degrade lignocellulose.</title>
        <authorList>
            <person name="Mathews S.L."/>
            <person name="Pawlak J."/>
            <person name="Grunden A.M."/>
        </authorList>
    </citation>
    <scope>NUCLEOTIDE SEQUENCE [LARGE SCALE GENOMIC DNA]</scope>
    <source>
        <strain evidence="2">SLM1</strain>
    </source>
</reference>